<organism evidence="8 9">
    <name type="scientific">Rickenella mellea</name>
    <dbReference type="NCBI Taxonomy" id="50990"/>
    <lineage>
        <taxon>Eukaryota</taxon>
        <taxon>Fungi</taxon>
        <taxon>Dikarya</taxon>
        <taxon>Basidiomycota</taxon>
        <taxon>Agaricomycotina</taxon>
        <taxon>Agaricomycetes</taxon>
        <taxon>Hymenochaetales</taxon>
        <taxon>Rickenellaceae</taxon>
        <taxon>Rickenella</taxon>
    </lineage>
</organism>
<dbReference type="GO" id="GO:0030145">
    <property type="term" value="F:manganese ion binding"/>
    <property type="evidence" value="ECO:0007669"/>
    <property type="project" value="InterPro"/>
</dbReference>
<proteinExistence type="inferred from homology"/>
<dbReference type="OrthoDB" id="4215474at2759"/>
<dbReference type="GO" id="GO:0005739">
    <property type="term" value="C:mitochondrion"/>
    <property type="evidence" value="ECO:0007669"/>
    <property type="project" value="TreeGrafter"/>
</dbReference>
<dbReference type="Gene3D" id="3.40.350.10">
    <property type="entry name" value="Creatinase/prolidase N-terminal domain"/>
    <property type="match status" value="1"/>
</dbReference>
<dbReference type="SMART" id="SM01011">
    <property type="entry name" value="AMP_N"/>
    <property type="match status" value="1"/>
</dbReference>
<gene>
    <name evidence="8" type="ORF">BD410DRAFT_779289</name>
</gene>
<dbReference type="InterPro" id="IPR029149">
    <property type="entry name" value="Creatin/AminoP/Spt16_N"/>
</dbReference>
<keyword evidence="5" id="KW-0464">Manganese</keyword>
<dbReference type="Gene3D" id="3.90.230.10">
    <property type="entry name" value="Creatinase/methionine aminopeptidase superfamily"/>
    <property type="match status" value="1"/>
</dbReference>
<dbReference type="InterPro" id="IPR036005">
    <property type="entry name" value="Creatinase/aminopeptidase-like"/>
</dbReference>
<dbReference type="Pfam" id="PF05195">
    <property type="entry name" value="AMP_N"/>
    <property type="match status" value="1"/>
</dbReference>
<dbReference type="InterPro" id="IPR052433">
    <property type="entry name" value="X-Pro_dipept-like"/>
</dbReference>
<dbReference type="GO" id="GO:0070006">
    <property type="term" value="F:metalloaminopeptidase activity"/>
    <property type="evidence" value="ECO:0007669"/>
    <property type="project" value="InterPro"/>
</dbReference>
<name>A0A4R5XDA0_9AGAM</name>
<dbReference type="STRING" id="50990.A0A4R5XDA0"/>
<evidence type="ECO:0000259" key="7">
    <source>
        <dbReference type="SMART" id="SM01011"/>
    </source>
</evidence>
<dbReference type="CDD" id="cd01087">
    <property type="entry name" value="Prolidase"/>
    <property type="match status" value="1"/>
</dbReference>
<dbReference type="SUPFAM" id="SSF55920">
    <property type="entry name" value="Creatinase/aminopeptidase"/>
    <property type="match status" value="1"/>
</dbReference>
<feature type="domain" description="Aminopeptidase P N-terminal" evidence="7">
    <location>
        <begin position="23"/>
        <end position="159"/>
    </location>
</feature>
<comment type="cofactor">
    <cofactor evidence="1">
        <name>Mn(2+)</name>
        <dbReference type="ChEBI" id="CHEBI:29035"/>
    </cofactor>
</comment>
<evidence type="ECO:0000256" key="6">
    <source>
        <dbReference type="RuleBase" id="RU000590"/>
    </source>
</evidence>
<evidence type="ECO:0000313" key="9">
    <source>
        <dbReference type="Proteomes" id="UP000294933"/>
    </source>
</evidence>
<reference evidence="8 9" key="1">
    <citation type="submission" date="2018-06" db="EMBL/GenBank/DDBJ databases">
        <title>A transcriptomic atlas of mushroom development highlights an independent origin of complex multicellularity.</title>
        <authorList>
            <consortium name="DOE Joint Genome Institute"/>
            <person name="Krizsan K."/>
            <person name="Almasi E."/>
            <person name="Merenyi Z."/>
            <person name="Sahu N."/>
            <person name="Viragh M."/>
            <person name="Koszo T."/>
            <person name="Mondo S."/>
            <person name="Kiss B."/>
            <person name="Balint B."/>
            <person name="Kues U."/>
            <person name="Barry K."/>
            <person name="Hegedus J.C."/>
            <person name="Henrissat B."/>
            <person name="Johnson J."/>
            <person name="Lipzen A."/>
            <person name="Ohm R."/>
            <person name="Nagy I."/>
            <person name="Pangilinan J."/>
            <person name="Yan J."/>
            <person name="Xiong Y."/>
            <person name="Grigoriev I.V."/>
            <person name="Hibbett D.S."/>
            <person name="Nagy L.G."/>
        </authorList>
    </citation>
    <scope>NUCLEOTIDE SEQUENCE [LARGE SCALE GENOMIC DNA]</scope>
    <source>
        <strain evidence="8 9">SZMC22713</strain>
    </source>
</reference>
<evidence type="ECO:0000313" key="8">
    <source>
        <dbReference type="EMBL" id="TDL29014.1"/>
    </source>
</evidence>
<dbReference type="SUPFAM" id="SSF53092">
    <property type="entry name" value="Creatinase/prolidase N-terminal domain"/>
    <property type="match status" value="1"/>
</dbReference>
<keyword evidence="4" id="KW-0378">Hydrolase</keyword>
<dbReference type="PANTHER" id="PTHR43226">
    <property type="entry name" value="XAA-PRO AMINOPEPTIDASE 3"/>
    <property type="match status" value="1"/>
</dbReference>
<dbReference type="InterPro" id="IPR000994">
    <property type="entry name" value="Pept_M24"/>
</dbReference>
<dbReference type="InterPro" id="IPR001131">
    <property type="entry name" value="Peptidase_M24B_aminopep-P_CS"/>
</dbReference>
<evidence type="ECO:0000256" key="3">
    <source>
        <dbReference type="ARBA" id="ARBA00022723"/>
    </source>
</evidence>
<keyword evidence="9" id="KW-1185">Reference proteome</keyword>
<dbReference type="InterPro" id="IPR007865">
    <property type="entry name" value="Aminopep_P_N"/>
</dbReference>
<dbReference type="Proteomes" id="UP000294933">
    <property type="component" value="Unassembled WGS sequence"/>
</dbReference>
<evidence type="ECO:0000256" key="4">
    <source>
        <dbReference type="ARBA" id="ARBA00022801"/>
    </source>
</evidence>
<evidence type="ECO:0000256" key="5">
    <source>
        <dbReference type="ARBA" id="ARBA00023211"/>
    </source>
</evidence>
<dbReference type="EMBL" id="ML170156">
    <property type="protein sequence ID" value="TDL29014.1"/>
    <property type="molecule type" value="Genomic_DNA"/>
</dbReference>
<dbReference type="GO" id="GO:0006508">
    <property type="term" value="P:proteolysis"/>
    <property type="evidence" value="ECO:0007669"/>
    <property type="project" value="TreeGrafter"/>
</dbReference>
<comment type="similarity">
    <text evidence="2 6">Belongs to the peptidase M24B family.</text>
</comment>
<sequence length="466" mass="51905">MANQFSYRIRTLTVKRNELTPGILAEEYERRRALLMQQLPERSMVVSLAGQVKYLSGEIFYKFRQASDFWYLTGFEEPESAIILEKTSDSKGYRMTMFSQGKDAAKEKWEGARADLNHLGSIFGADDARPIEQFPSHLKSISSAYSNIYLDIPSTSSKRGKPKFLQKYLTHMSGRSSGSESILDSLADSKRQCLAPEIAKLRIIKSEAEQRVMRAAADISARAHTKTMRFTHPGLSESALAAHFEYICGLSGAQRMAYVPVVASGPNALVIHYTSNNHLVRDGELVLMDAGCEYNGYASDITRTYPVNGVYSPPQRDLYAAVLSAQKACMALCTQSNGLSLNDIHRQSCELLRQELNQIGFSLSSGEVEHILYPHYLSHPIGIDLHESTYFDRSNRLVEGMVVTIEPGIYVPPSSSYPHHFHNIGIRIEDEVLVGKNHPTILSVNAPKEIVDVEAACQGSLGLEPY</sequence>
<dbReference type="Pfam" id="PF00557">
    <property type="entry name" value="Peptidase_M24"/>
    <property type="match status" value="1"/>
</dbReference>
<dbReference type="PANTHER" id="PTHR43226:SF4">
    <property type="entry name" value="XAA-PRO AMINOPEPTIDASE 3"/>
    <property type="match status" value="1"/>
</dbReference>
<accession>A0A4R5XDA0</accession>
<evidence type="ECO:0000256" key="2">
    <source>
        <dbReference type="ARBA" id="ARBA00008766"/>
    </source>
</evidence>
<dbReference type="AlphaFoldDB" id="A0A4R5XDA0"/>
<keyword evidence="3 6" id="KW-0479">Metal-binding</keyword>
<protein>
    <submittedName>
        <fullName evidence="8">Peptidase M24</fullName>
    </submittedName>
</protein>
<dbReference type="VEuPathDB" id="FungiDB:BD410DRAFT_779289"/>
<evidence type="ECO:0000256" key="1">
    <source>
        <dbReference type="ARBA" id="ARBA00001936"/>
    </source>
</evidence>
<dbReference type="PROSITE" id="PS00491">
    <property type="entry name" value="PROLINE_PEPTIDASE"/>
    <property type="match status" value="1"/>
</dbReference>